<dbReference type="CDD" id="cd11524">
    <property type="entry name" value="SYLF"/>
    <property type="match status" value="1"/>
</dbReference>
<evidence type="ECO:0000256" key="1">
    <source>
        <dbReference type="SAM" id="SignalP"/>
    </source>
</evidence>
<dbReference type="EMBL" id="JACATN010000002">
    <property type="protein sequence ID" value="MBT2161236.1"/>
    <property type="molecule type" value="Genomic_DNA"/>
</dbReference>
<keyword evidence="4" id="KW-1185">Reference proteome</keyword>
<feature type="domain" description="Ysc84 actin-binding" evidence="2">
    <location>
        <begin position="91"/>
        <end position="168"/>
    </location>
</feature>
<sequence>MKLITMVLALSMTFVVSAQTRKDKKIIKDAAKAKKELVKTDANINTFFENSAGYVIFPNVGEGGFLVGAASGNGVLYQEGTALGMADLKKLDVGFQAGGQSVIEVIFFETEDDVMQFEEDNFEFSAQISAVALKSGVAANAKYKDGVAVFTLPKSGLMAKATVGGQKFKYSSF</sequence>
<gene>
    <name evidence="3" type="ORF">HW347_08150</name>
</gene>
<dbReference type="Pfam" id="PF04366">
    <property type="entry name" value="Ysc84"/>
    <property type="match status" value="1"/>
</dbReference>
<proteinExistence type="predicted"/>
<dbReference type="Proteomes" id="UP000740413">
    <property type="component" value="Unassembled WGS sequence"/>
</dbReference>
<dbReference type="InterPro" id="IPR007461">
    <property type="entry name" value="Ysc84_actin-binding"/>
</dbReference>
<feature type="signal peptide" evidence="1">
    <location>
        <begin position="1"/>
        <end position="18"/>
    </location>
</feature>
<reference evidence="4" key="1">
    <citation type="submission" date="2023-07" db="EMBL/GenBank/DDBJ databases">
        <title>Zobellia barbeyronii sp. nov., a new marine flavobacterium, isolated from green and red algae.</title>
        <authorList>
            <person name="Nedashkovskaya O.I."/>
            <person name="Otstavnykh N."/>
            <person name="Zhukova N."/>
            <person name="Guzev K."/>
            <person name="Chausova V."/>
            <person name="Tekutyeva L."/>
            <person name="Mikhailov V."/>
            <person name="Isaeva M."/>
        </authorList>
    </citation>
    <scope>NUCLEOTIDE SEQUENCE [LARGE SCALE GENOMIC DNA]</scope>
    <source>
        <strain evidence="4">KMM 6746</strain>
    </source>
</reference>
<evidence type="ECO:0000259" key="2">
    <source>
        <dbReference type="Pfam" id="PF04366"/>
    </source>
</evidence>
<name>A0ABS5WCU4_9FLAO</name>
<evidence type="ECO:0000313" key="3">
    <source>
        <dbReference type="EMBL" id="MBT2161236.1"/>
    </source>
</evidence>
<organism evidence="3 4">
    <name type="scientific">Zobellia barbeyronii</name>
    <dbReference type="NCBI Taxonomy" id="2748009"/>
    <lineage>
        <taxon>Bacteria</taxon>
        <taxon>Pseudomonadati</taxon>
        <taxon>Bacteroidota</taxon>
        <taxon>Flavobacteriia</taxon>
        <taxon>Flavobacteriales</taxon>
        <taxon>Flavobacteriaceae</taxon>
        <taxon>Zobellia</taxon>
    </lineage>
</organism>
<dbReference type="RefSeq" id="WP_214611382.1">
    <property type="nucleotide sequence ID" value="NZ_JACATN010000002.1"/>
</dbReference>
<accession>A0ABS5WCU4</accession>
<evidence type="ECO:0000313" key="4">
    <source>
        <dbReference type="Proteomes" id="UP000740413"/>
    </source>
</evidence>
<keyword evidence="1" id="KW-0732">Signal</keyword>
<feature type="chain" id="PRO_5047291108" evidence="1">
    <location>
        <begin position="19"/>
        <end position="173"/>
    </location>
</feature>
<comment type="caution">
    <text evidence="3">The sequence shown here is derived from an EMBL/GenBank/DDBJ whole genome shotgun (WGS) entry which is preliminary data.</text>
</comment>
<protein>
    <submittedName>
        <fullName evidence="3">Lipid-binding SYLF domain-containing protein</fullName>
    </submittedName>
</protein>